<comment type="caution">
    <text evidence="3">The sequence shown here is derived from an EMBL/GenBank/DDBJ whole genome shotgun (WGS) entry which is preliminary data.</text>
</comment>
<evidence type="ECO:0000256" key="1">
    <source>
        <dbReference type="SAM" id="MobiDB-lite"/>
    </source>
</evidence>
<feature type="region of interest" description="Disordered" evidence="1">
    <location>
        <begin position="60"/>
        <end position="80"/>
    </location>
</feature>
<dbReference type="AlphaFoldDB" id="A0A0R2JRY7"/>
<name>A0A0R2JRY7_9LACO</name>
<reference evidence="3 4" key="1">
    <citation type="journal article" date="2015" name="Genome Announc.">
        <title>Expanding the biotechnology potential of lactobacilli through comparative genomics of 213 strains and associated genera.</title>
        <authorList>
            <person name="Sun Z."/>
            <person name="Harris H.M."/>
            <person name="McCann A."/>
            <person name="Guo C."/>
            <person name="Argimon S."/>
            <person name="Zhang W."/>
            <person name="Yang X."/>
            <person name="Jeffery I.B."/>
            <person name="Cooney J.C."/>
            <person name="Kagawa T.F."/>
            <person name="Liu W."/>
            <person name="Song Y."/>
            <person name="Salvetti E."/>
            <person name="Wrobel A."/>
            <person name="Rasinkangas P."/>
            <person name="Parkhill J."/>
            <person name="Rea M.C."/>
            <person name="O'Sullivan O."/>
            <person name="Ritari J."/>
            <person name="Douillard F.P."/>
            <person name="Paul Ross R."/>
            <person name="Yang R."/>
            <person name="Briner A.E."/>
            <person name="Felis G.E."/>
            <person name="de Vos W.M."/>
            <person name="Barrangou R."/>
            <person name="Klaenhammer T.R."/>
            <person name="Caufield P.W."/>
            <person name="Cui Y."/>
            <person name="Zhang H."/>
            <person name="O'Toole P.W."/>
        </authorList>
    </citation>
    <scope>NUCLEOTIDE SEQUENCE [LARGE SCALE GENOMIC DNA]</scope>
    <source>
        <strain evidence="3 4">DSM 20690</strain>
    </source>
</reference>
<evidence type="ECO:0000313" key="3">
    <source>
        <dbReference type="EMBL" id="KRN79857.1"/>
    </source>
</evidence>
<protein>
    <submittedName>
        <fullName evidence="3">Replication protein repb</fullName>
    </submittedName>
</protein>
<organism evidence="3 4">
    <name type="scientific">Fructilactobacillus lindneri DSM 20690 = JCM 11027</name>
    <dbReference type="NCBI Taxonomy" id="1122148"/>
    <lineage>
        <taxon>Bacteria</taxon>
        <taxon>Bacillati</taxon>
        <taxon>Bacillota</taxon>
        <taxon>Bacilli</taxon>
        <taxon>Lactobacillales</taxon>
        <taxon>Lactobacillaceae</taxon>
        <taxon>Fructilactobacillus</taxon>
    </lineage>
</organism>
<dbReference type="InterPro" id="IPR007489">
    <property type="entry name" value="RocS-like_C"/>
</dbReference>
<gene>
    <name evidence="3" type="ORF">IV52_GL000198</name>
</gene>
<dbReference type="Pfam" id="PF04394">
    <property type="entry name" value="DUF536"/>
    <property type="match status" value="1"/>
</dbReference>
<dbReference type="Proteomes" id="UP000051565">
    <property type="component" value="Unassembled WGS sequence"/>
</dbReference>
<dbReference type="RefSeq" id="WP_054646971.1">
    <property type="nucleotide sequence ID" value="NZ_JQBT01000014.1"/>
</dbReference>
<sequence>MSKTIRELADELNVSKQTIQYHYQRLPANNRQKDSQGANMISPTAERIIKDKVAKPLVAKNQQTGSKKATKASEENNELVSTLRRELADLKSQRDKQLATKDRQIAHLIRLIDQQQQLQLTTLEENRELKAHIQKISGLLETSGPFQKRQNSTSEEDVYKNKSNKNWWHFW</sequence>
<evidence type="ECO:0000313" key="4">
    <source>
        <dbReference type="Proteomes" id="UP000051565"/>
    </source>
</evidence>
<proteinExistence type="predicted"/>
<dbReference type="EMBL" id="JQBT01000014">
    <property type="protein sequence ID" value="KRN79857.1"/>
    <property type="molecule type" value="Genomic_DNA"/>
</dbReference>
<keyword evidence="4" id="KW-1185">Reference proteome</keyword>
<accession>A0A0R2JRY7</accession>
<dbReference type="PATRIC" id="fig|1122148.6.peg.208"/>
<feature type="domain" description="Regulator of chromosome segregation-like C-terminal" evidence="2">
    <location>
        <begin position="95"/>
        <end position="135"/>
    </location>
</feature>
<dbReference type="OrthoDB" id="2233743at2"/>
<evidence type="ECO:0000259" key="2">
    <source>
        <dbReference type="Pfam" id="PF04394"/>
    </source>
</evidence>